<evidence type="ECO:0000313" key="10">
    <source>
        <dbReference type="EMBL" id="TDV49503.1"/>
    </source>
</evidence>
<evidence type="ECO:0000256" key="2">
    <source>
        <dbReference type="ARBA" id="ARBA00022452"/>
    </source>
</evidence>
<dbReference type="PROSITE" id="PS51257">
    <property type="entry name" value="PROKAR_LIPOPROTEIN"/>
    <property type="match status" value="1"/>
</dbReference>
<dbReference type="Gene3D" id="2.20.200.10">
    <property type="entry name" value="Outer membrane efflux proteins (OEP)"/>
    <property type="match status" value="1"/>
</dbReference>
<evidence type="ECO:0000313" key="11">
    <source>
        <dbReference type="Proteomes" id="UP000295804"/>
    </source>
</evidence>
<evidence type="ECO:0000256" key="7">
    <source>
        <dbReference type="ARBA" id="ARBA00023288"/>
    </source>
</evidence>
<keyword evidence="5 8" id="KW-0564">Palmitate</keyword>
<feature type="signal peptide" evidence="8">
    <location>
        <begin position="1"/>
        <end position="28"/>
    </location>
</feature>
<evidence type="ECO:0000256" key="9">
    <source>
        <dbReference type="SAM" id="MobiDB-lite"/>
    </source>
</evidence>
<comment type="subcellular location">
    <subcellularLocation>
        <location evidence="8">Cell outer membrane</location>
        <topology evidence="8">Lipid-anchor</topology>
    </subcellularLocation>
</comment>
<dbReference type="EMBL" id="SOCQ01000004">
    <property type="protein sequence ID" value="TDV49503.1"/>
    <property type="molecule type" value="Genomic_DNA"/>
</dbReference>
<sequence length="477" mass="52264">MSPMHNRVVRFSALSFALSLMLQGCSMAPNYKAPFEPMPDHYREQSGSGAWQPAQPADKLQSHWWEQYQDSRLDELQQQLLKANPSLTAALARFDAAQAYASQLHAGLFPQISASAQSLRQRQSDHRPLRGDSQTSVYNSNTTGLSLDFDLDLWGGIRNQIAAGDAQTQASADDLAAARLSLQHQLTTLYLQVRGLDAQKEILMQSLDAYGKAVQLTRDRFQGQIASELDMARAQTQLAQAKTQMDDVCAQRNLGEHAIAELVGELPSNFRLAVDPHPIVLPTLPDSLPSSLLQRRPDIAGAERRMFAANANIGVVRAAWYPDFSLTALLGGQTQGEGNLLSAANRYWALGPLISLPLFDGGRRNSQEAQAKAQFDEAAAHYHEQVLQAVREVEDSLGQLRDLQLQAKDEQDSFNAARIAEKIATDSYQAGAVSYLNVVTAQTAALQAQQALQIIETRRLQGNANLMFALGGGWSNS</sequence>
<reference evidence="10 11" key="1">
    <citation type="submission" date="2019-03" db="EMBL/GenBank/DDBJ databases">
        <title>Genomic analyses of the natural microbiome of Caenorhabditis elegans.</title>
        <authorList>
            <person name="Samuel B."/>
        </authorList>
    </citation>
    <scope>NUCLEOTIDE SEQUENCE [LARGE SCALE GENOMIC DNA]</scope>
    <source>
        <strain evidence="10 11">BIGb0525</strain>
    </source>
</reference>
<proteinExistence type="inferred from homology"/>
<feature type="region of interest" description="Disordered" evidence="9">
    <location>
        <begin position="117"/>
        <end position="137"/>
    </location>
</feature>
<comment type="similarity">
    <text evidence="1 8">Belongs to the outer membrane factor (OMF) (TC 1.B.17) family.</text>
</comment>
<dbReference type="Proteomes" id="UP000295804">
    <property type="component" value="Unassembled WGS sequence"/>
</dbReference>
<feature type="chain" id="PRO_5020870592" evidence="8">
    <location>
        <begin position="29"/>
        <end position="477"/>
    </location>
</feature>
<dbReference type="AlphaFoldDB" id="A0A4R7VJ96"/>
<dbReference type="PANTHER" id="PTHR30203:SF33">
    <property type="entry name" value="BLR4455 PROTEIN"/>
    <property type="match status" value="1"/>
</dbReference>
<evidence type="ECO:0000256" key="5">
    <source>
        <dbReference type="ARBA" id="ARBA00023139"/>
    </source>
</evidence>
<protein>
    <submittedName>
        <fullName evidence="10">NodT family efflux transporter outer membrane factor (OMF) lipoprotein</fullName>
    </submittedName>
</protein>
<keyword evidence="7 8" id="KW-0449">Lipoprotein</keyword>
<keyword evidence="6" id="KW-0998">Cell outer membrane</keyword>
<dbReference type="RefSeq" id="WP_425375752.1">
    <property type="nucleotide sequence ID" value="NZ_SOCQ01000004.1"/>
</dbReference>
<evidence type="ECO:0000256" key="1">
    <source>
        <dbReference type="ARBA" id="ARBA00007613"/>
    </source>
</evidence>
<evidence type="ECO:0000256" key="4">
    <source>
        <dbReference type="ARBA" id="ARBA00023136"/>
    </source>
</evidence>
<dbReference type="GO" id="GO:0009279">
    <property type="term" value="C:cell outer membrane"/>
    <property type="evidence" value="ECO:0007669"/>
    <property type="project" value="UniProtKB-SubCell"/>
</dbReference>
<dbReference type="GO" id="GO:0015562">
    <property type="term" value="F:efflux transmembrane transporter activity"/>
    <property type="evidence" value="ECO:0007669"/>
    <property type="project" value="InterPro"/>
</dbReference>
<dbReference type="PANTHER" id="PTHR30203">
    <property type="entry name" value="OUTER MEMBRANE CATION EFFLUX PROTEIN"/>
    <property type="match status" value="1"/>
</dbReference>
<organism evidence="10 11">
    <name type="scientific">Pseudomonas helmanticensis</name>
    <dbReference type="NCBI Taxonomy" id="1471381"/>
    <lineage>
        <taxon>Bacteria</taxon>
        <taxon>Pseudomonadati</taxon>
        <taxon>Pseudomonadota</taxon>
        <taxon>Gammaproteobacteria</taxon>
        <taxon>Pseudomonadales</taxon>
        <taxon>Pseudomonadaceae</taxon>
        <taxon>Pseudomonas</taxon>
    </lineage>
</organism>
<accession>A0A4R7VJ96</accession>
<name>A0A4R7VJ96_9PSED</name>
<dbReference type="Gene3D" id="1.20.1600.10">
    <property type="entry name" value="Outer membrane efflux proteins (OEP)"/>
    <property type="match status" value="1"/>
</dbReference>
<dbReference type="NCBIfam" id="TIGR01845">
    <property type="entry name" value="outer_NodT"/>
    <property type="match status" value="1"/>
</dbReference>
<comment type="caution">
    <text evidence="10">The sequence shown here is derived from an EMBL/GenBank/DDBJ whole genome shotgun (WGS) entry which is preliminary data.</text>
</comment>
<keyword evidence="2 8" id="KW-1134">Transmembrane beta strand</keyword>
<keyword evidence="3 8" id="KW-0812">Transmembrane</keyword>
<dbReference type="SUPFAM" id="SSF56954">
    <property type="entry name" value="Outer membrane efflux proteins (OEP)"/>
    <property type="match status" value="1"/>
</dbReference>
<evidence type="ECO:0000256" key="6">
    <source>
        <dbReference type="ARBA" id="ARBA00023237"/>
    </source>
</evidence>
<dbReference type="Pfam" id="PF02321">
    <property type="entry name" value="OEP"/>
    <property type="match status" value="2"/>
</dbReference>
<gene>
    <name evidence="10" type="ORF">EDF87_104149</name>
</gene>
<keyword evidence="8" id="KW-0732">Signal</keyword>
<dbReference type="InterPro" id="IPR010131">
    <property type="entry name" value="MdtP/NodT-like"/>
</dbReference>
<evidence type="ECO:0000256" key="8">
    <source>
        <dbReference type="RuleBase" id="RU362097"/>
    </source>
</evidence>
<keyword evidence="4 8" id="KW-0472">Membrane</keyword>
<evidence type="ECO:0000256" key="3">
    <source>
        <dbReference type="ARBA" id="ARBA00022692"/>
    </source>
</evidence>
<dbReference type="InterPro" id="IPR003423">
    <property type="entry name" value="OMP_efflux"/>
</dbReference>